<name>E2BLE6_HARSA</name>
<feature type="transmembrane region" description="Helical" evidence="1">
    <location>
        <begin position="126"/>
        <end position="146"/>
    </location>
</feature>
<feature type="transmembrane region" description="Helical" evidence="1">
    <location>
        <begin position="30"/>
        <end position="51"/>
    </location>
</feature>
<dbReference type="OMA" id="IWRIYAR"/>
<keyword evidence="3" id="KW-1185">Reference proteome</keyword>
<dbReference type="InParanoid" id="E2BLE6"/>
<evidence type="ECO:0000313" key="2">
    <source>
        <dbReference type="EMBL" id="EFN83498.1"/>
    </source>
</evidence>
<feature type="transmembrane region" description="Helical" evidence="1">
    <location>
        <begin position="167"/>
        <end position="188"/>
    </location>
</feature>
<keyword evidence="1" id="KW-0472">Membrane</keyword>
<dbReference type="EMBL" id="GL449017">
    <property type="protein sequence ID" value="EFN83498.1"/>
    <property type="molecule type" value="Genomic_DNA"/>
</dbReference>
<sequence length="274" mass="30675">MNFQSVNLINVRLNMVSGNLLPVTSDKTFSLFWCVYSMLTWLLQLLRMGAFIPGFMEVSTEKIFLDAMLAIVFTTEVIFLNVQIQRHSKLMRRFILQLNNILDAGDEMMRNIVTMTMKPIIIPLNFYWLTGLATVSIWCLVPLNLLSKKSSFSYEDYRMPVAFGKQPFSATVFVLGTLVISISSIGMYLKKVSVDIYMVNMVLLMTLQYRYISTKLAQIFREGASWNEGDNAPAGKYSSGVNGVDGGVESVVSVPQQRGPVSSLLTPTGSSLIL</sequence>
<gene>
    <name evidence="2" type="ORF">EAI_15433</name>
</gene>
<evidence type="ECO:0000313" key="3">
    <source>
        <dbReference type="Proteomes" id="UP000008237"/>
    </source>
</evidence>
<dbReference type="OrthoDB" id="8185860at2759"/>
<evidence type="ECO:0000256" key="1">
    <source>
        <dbReference type="SAM" id="Phobius"/>
    </source>
</evidence>
<keyword evidence="1" id="KW-0812">Transmembrane</keyword>
<feature type="transmembrane region" description="Helical" evidence="1">
    <location>
        <begin position="63"/>
        <end position="84"/>
    </location>
</feature>
<dbReference type="Proteomes" id="UP000008237">
    <property type="component" value="Unassembled WGS sequence"/>
</dbReference>
<keyword evidence="1" id="KW-1133">Transmembrane helix</keyword>
<protein>
    <submittedName>
        <fullName evidence="2">Uncharacterized protein</fullName>
    </submittedName>
</protein>
<reference evidence="2 3" key="1">
    <citation type="journal article" date="2010" name="Science">
        <title>Genomic comparison of the ants Camponotus floridanus and Harpegnathos saltator.</title>
        <authorList>
            <person name="Bonasio R."/>
            <person name="Zhang G."/>
            <person name="Ye C."/>
            <person name="Mutti N.S."/>
            <person name="Fang X."/>
            <person name="Qin N."/>
            <person name="Donahue G."/>
            <person name="Yang P."/>
            <person name="Li Q."/>
            <person name="Li C."/>
            <person name="Zhang P."/>
            <person name="Huang Z."/>
            <person name="Berger S.L."/>
            <person name="Reinberg D."/>
            <person name="Wang J."/>
            <person name="Liebig J."/>
        </authorList>
    </citation>
    <scope>NUCLEOTIDE SEQUENCE [LARGE SCALE GENOMIC DNA]</scope>
    <source>
        <strain evidence="2 3">R22 G/1</strain>
    </source>
</reference>
<organism evidence="3">
    <name type="scientific">Harpegnathos saltator</name>
    <name type="common">Jerdon's jumping ant</name>
    <dbReference type="NCBI Taxonomy" id="610380"/>
    <lineage>
        <taxon>Eukaryota</taxon>
        <taxon>Metazoa</taxon>
        <taxon>Ecdysozoa</taxon>
        <taxon>Arthropoda</taxon>
        <taxon>Hexapoda</taxon>
        <taxon>Insecta</taxon>
        <taxon>Pterygota</taxon>
        <taxon>Neoptera</taxon>
        <taxon>Endopterygota</taxon>
        <taxon>Hymenoptera</taxon>
        <taxon>Apocrita</taxon>
        <taxon>Aculeata</taxon>
        <taxon>Formicoidea</taxon>
        <taxon>Formicidae</taxon>
        <taxon>Ponerinae</taxon>
        <taxon>Ponerini</taxon>
        <taxon>Harpegnathos</taxon>
    </lineage>
</organism>
<dbReference type="AlphaFoldDB" id="E2BLE6"/>
<accession>E2BLE6</accession>
<proteinExistence type="predicted"/>